<dbReference type="EMBL" id="CM044704">
    <property type="protein sequence ID" value="KAI5667805.1"/>
    <property type="molecule type" value="Genomic_DNA"/>
</dbReference>
<protein>
    <submittedName>
        <fullName evidence="1">Uncharacterized protein</fullName>
    </submittedName>
</protein>
<gene>
    <name evidence="1" type="ORF">M9H77_17658</name>
</gene>
<comment type="caution">
    <text evidence="1">The sequence shown here is derived from an EMBL/GenBank/DDBJ whole genome shotgun (WGS) entry which is preliminary data.</text>
</comment>
<evidence type="ECO:0000313" key="1">
    <source>
        <dbReference type="EMBL" id="KAI5667805.1"/>
    </source>
</evidence>
<keyword evidence="2" id="KW-1185">Reference proteome</keyword>
<accession>A0ACC0B567</accession>
<sequence>MTLRSSLREPSKGAVSDDFLCVLVELIWQHKPIILVIVETKTQSDKAIRILRSTHFDSLAVFEARGYSGDMRRLGETVNIPWLIIGDTYQPLSSTDKRGGRDVNWRQSKELWDTIDVCGWHDMGFASPSCTWSNKRSGCAQILERLDRAWCNTGWQIKAPQAMKSTLAECSVRSPSHPWRKVKLLARGAGIPTVKRIDIHLLHRYVLALGALDHYSAKLLRQSQRRNGISLSYKLGIGIYEYASLGFSGREEIPSEQDIYNFAESNQDVKCRRLWKFKGPIKTSLHFWWTKHNALATKSRCSTERSFMRIDVQFVTRKKKQ</sequence>
<dbReference type="Proteomes" id="UP001060085">
    <property type="component" value="Linkage Group LG04"/>
</dbReference>
<name>A0ACC0B567_CATRO</name>
<organism evidence="1 2">
    <name type="scientific">Catharanthus roseus</name>
    <name type="common">Madagascar periwinkle</name>
    <name type="synonym">Vinca rosea</name>
    <dbReference type="NCBI Taxonomy" id="4058"/>
    <lineage>
        <taxon>Eukaryota</taxon>
        <taxon>Viridiplantae</taxon>
        <taxon>Streptophyta</taxon>
        <taxon>Embryophyta</taxon>
        <taxon>Tracheophyta</taxon>
        <taxon>Spermatophyta</taxon>
        <taxon>Magnoliopsida</taxon>
        <taxon>eudicotyledons</taxon>
        <taxon>Gunneridae</taxon>
        <taxon>Pentapetalae</taxon>
        <taxon>asterids</taxon>
        <taxon>lamiids</taxon>
        <taxon>Gentianales</taxon>
        <taxon>Apocynaceae</taxon>
        <taxon>Rauvolfioideae</taxon>
        <taxon>Vinceae</taxon>
        <taxon>Catharanthinae</taxon>
        <taxon>Catharanthus</taxon>
    </lineage>
</organism>
<proteinExistence type="predicted"/>
<evidence type="ECO:0000313" key="2">
    <source>
        <dbReference type="Proteomes" id="UP001060085"/>
    </source>
</evidence>
<reference evidence="2" key="1">
    <citation type="journal article" date="2023" name="Nat. Plants">
        <title>Single-cell RNA sequencing provides a high-resolution roadmap for understanding the multicellular compartmentation of specialized metabolism.</title>
        <authorList>
            <person name="Sun S."/>
            <person name="Shen X."/>
            <person name="Li Y."/>
            <person name="Li Y."/>
            <person name="Wang S."/>
            <person name="Li R."/>
            <person name="Zhang H."/>
            <person name="Shen G."/>
            <person name="Guo B."/>
            <person name="Wei J."/>
            <person name="Xu J."/>
            <person name="St-Pierre B."/>
            <person name="Chen S."/>
            <person name="Sun C."/>
        </authorList>
    </citation>
    <scope>NUCLEOTIDE SEQUENCE [LARGE SCALE GENOMIC DNA]</scope>
</reference>